<dbReference type="Proteomes" id="UP000663722">
    <property type="component" value="Chromosome"/>
</dbReference>
<accession>A0A975BRU6</accession>
<dbReference type="EMBL" id="CP061800">
    <property type="protein sequence ID" value="QTA90443.1"/>
    <property type="molecule type" value="Genomic_DNA"/>
</dbReference>
<evidence type="ECO:0000313" key="2">
    <source>
        <dbReference type="Proteomes" id="UP000663722"/>
    </source>
</evidence>
<reference evidence="1" key="1">
    <citation type="journal article" date="2021" name="Microb. Physiol.">
        <title>Proteogenomic Insights into the Physiology of Marine, Sulfate-Reducing, Filamentous Desulfonema limicola and Desulfonema magnum.</title>
        <authorList>
            <person name="Schnaars V."/>
            <person name="Wohlbrand L."/>
            <person name="Scheve S."/>
            <person name="Hinrichs C."/>
            <person name="Reinhardt R."/>
            <person name="Rabus R."/>
        </authorList>
    </citation>
    <scope>NUCLEOTIDE SEQUENCE</scope>
    <source>
        <strain evidence="1">4be13</strain>
    </source>
</reference>
<protein>
    <submittedName>
        <fullName evidence="1">Uncharacterized protein</fullName>
    </submittedName>
</protein>
<evidence type="ECO:0000313" key="1">
    <source>
        <dbReference type="EMBL" id="QTA90443.1"/>
    </source>
</evidence>
<proteinExistence type="predicted"/>
<dbReference type="NCBIfam" id="NF041235">
    <property type="entry name" value="CAS_csx31"/>
    <property type="match status" value="1"/>
</dbReference>
<dbReference type="KEGG" id="dmm:dnm_065040"/>
<organism evidence="1 2">
    <name type="scientific">Desulfonema magnum</name>
    <dbReference type="NCBI Taxonomy" id="45655"/>
    <lineage>
        <taxon>Bacteria</taxon>
        <taxon>Pseudomonadati</taxon>
        <taxon>Thermodesulfobacteriota</taxon>
        <taxon>Desulfobacteria</taxon>
        <taxon>Desulfobacterales</taxon>
        <taxon>Desulfococcaceae</taxon>
        <taxon>Desulfonema</taxon>
    </lineage>
</organism>
<dbReference type="AlphaFoldDB" id="A0A975BRU6"/>
<name>A0A975BRU6_9BACT</name>
<dbReference type="RefSeq" id="WP_207678645.1">
    <property type="nucleotide sequence ID" value="NZ_CP061800.1"/>
</dbReference>
<keyword evidence="2" id="KW-1185">Reference proteome</keyword>
<sequence>MYSPGDIVSEAFIGSHSNIDGNYPVLIDGNIVGYISFEYLKGRLKKRIQKKKHKGESVKIYELICISKKGKHAYFIPKYYKTRLIEFFYNGEEIENTDIWSLKWKKAACNFNNITFENPNENDQPPCHGYKKSWQFVVTPKWIMPVTISQYSDFLKSEKAFCPNTLKKSDDRNYVLPSVYKIKLFGENEHLPLCYKGKIENKPVKIYLHGTLDPRKWHYGIRCHMLNNSGERKWWESWLGGAFDIDSGQLFQDCPPPTQKNCGGCSLDQFQKINENNAFIDLRDKYWNKAVTFWESETTKKTVKREPHGTYDSFEILIFKKELLNTNGEEDFKYPLLVLNGWSYDYDPSVSDEAILHVNILTFYIKNGRPRIEVKELKDVQRL</sequence>
<gene>
    <name evidence="1" type="ORF">dnm_065040</name>
</gene>